<dbReference type="CDD" id="cd08187">
    <property type="entry name" value="BDH"/>
    <property type="match status" value="1"/>
</dbReference>
<accession>A0A1I3RGJ6</accession>
<dbReference type="Gene3D" id="3.40.50.1970">
    <property type="match status" value="1"/>
</dbReference>
<dbReference type="GO" id="GO:1990362">
    <property type="term" value="F:butanol dehydrogenase (NAD+) activity"/>
    <property type="evidence" value="ECO:0007669"/>
    <property type="project" value="InterPro"/>
</dbReference>
<keyword evidence="1" id="KW-0560">Oxidoreductase</keyword>
<gene>
    <name evidence="4" type="ORF">SAMN05518846_103409</name>
</gene>
<dbReference type="GO" id="GO:0005829">
    <property type="term" value="C:cytosol"/>
    <property type="evidence" value="ECO:0007669"/>
    <property type="project" value="TreeGrafter"/>
</dbReference>
<dbReference type="Gene3D" id="1.20.1090.10">
    <property type="entry name" value="Dehydroquinate synthase-like - alpha domain"/>
    <property type="match status" value="1"/>
</dbReference>
<protein>
    <submittedName>
        <fullName evidence="4">Alcohol dehydrogenase</fullName>
    </submittedName>
</protein>
<dbReference type="STRING" id="1884381.SAMN05518846_103409"/>
<dbReference type="EMBL" id="FORT01000003">
    <property type="protein sequence ID" value="SFJ45140.1"/>
    <property type="molecule type" value="Genomic_DNA"/>
</dbReference>
<dbReference type="PANTHER" id="PTHR43633">
    <property type="entry name" value="ALCOHOL DEHYDROGENASE YQHD"/>
    <property type="match status" value="1"/>
</dbReference>
<evidence type="ECO:0000313" key="4">
    <source>
        <dbReference type="EMBL" id="SFJ45140.1"/>
    </source>
</evidence>
<dbReference type="AlphaFoldDB" id="A0A1I3RGJ6"/>
<proteinExistence type="predicted"/>
<sequence>MGSFSKHVINCFWCNLYGKKEGIQMFPFEVSFPTHIYFGLGELKRLGEAAKSLGKKALLVTGGNAAKRTGLLDRVHALLQEADVDSILFDKIEPNPRTATVDAGAALARQNGCDFILAVGGGSVMDASKAIAAAARSGRPIYDYMRGNPSGTGKKLVPVQDALPILTVPTVAATGSEANNISVLTHWDTHEKSSINGPALYPRIAILDPSITYTVPARVTAEACADIFSHLFESYLISAAGTHVQDGLSETLIRLVVEHSLTAIEQPDNAEARSTLLWVSTLGISPFANAGRNAGMPLHGVEHPLSGIYDMAHGRGLAILSLPYFKQVILADRPERLARMGRHCFGVTAEDELAAAEATIDAVQHWYERMGITERLSDFGVTRDALKRMADEAVTIGGRGVGYLPSSRRLNAEDIVKIYEACL</sequence>
<evidence type="ECO:0000259" key="3">
    <source>
        <dbReference type="Pfam" id="PF25137"/>
    </source>
</evidence>
<name>A0A1I3RGJ6_9BACL</name>
<keyword evidence="5" id="KW-1185">Reference proteome</keyword>
<dbReference type="Pfam" id="PF25137">
    <property type="entry name" value="ADH_Fe_C"/>
    <property type="match status" value="1"/>
</dbReference>
<dbReference type="GO" id="GO:0008106">
    <property type="term" value="F:alcohol dehydrogenase (NADP+) activity"/>
    <property type="evidence" value="ECO:0007669"/>
    <property type="project" value="TreeGrafter"/>
</dbReference>
<dbReference type="GO" id="GO:0046872">
    <property type="term" value="F:metal ion binding"/>
    <property type="evidence" value="ECO:0007669"/>
    <property type="project" value="InterPro"/>
</dbReference>
<reference evidence="5" key="1">
    <citation type="submission" date="2016-10" db="EMBL/GenBank/DDBJ databases">
        <authorList>
            <person name="Varghese N."/>
            <person name="Submissions S."/>
        </authorList>
    </citation>
    <scope>NUCLEOTIDE SEQUENCE [LARGE SCALE GENOMIC DNA]</scope>
    <source>
        <strain evidence="5">OK042</strain>
    </source>
</reference>
<dbReference type="Pfam" id="PF00465">
    <property type="entry name" value="Fe-ADH"/>
    <property type="match status" value="1"/>
</dbReference>
<dbReference type="GO" id="GO:1990002">
    <property type="term" value="F:methylglyoxal reductase (NADPH) (acetol producing) activity"/>
    <property type="evidence" value="ECO:0007669"/>
    <property type="project" value="TreeGrafter"/>
</dbReference>
<evidence type="ECO:0000259" key="2">
    <source>
        <dbReference type="Pfam" id="PF00465"/>
    </source>
</evidence>
<dbReference type="FunFam" id="3.40.50.1970:FF:000003">
    <property type="entry name" value="Alcohol dehydrogenase, iron-containing"/>
    <property type="match status" value="1"/>
</dbReference>
<feature type="domain" description="Alcohol dehydrogenase iron-type/glycerol dehydrogenase GldA" evidence="2">
    <location>
        <begin position="33"/>
        <end position="209"/>
    </location>
</feature>
<dbReference type="InterPro" id="IPR001670">
    <property type="entry name" value="ADH_Fe/GldA"/>
</dbReference>
<dbReference type="InterPro" id="IPR056798">
    <property type="entry name" value="ADH_Fe_C"/>
</dbReference>
<dbReference type="SUPFAM" id="SSF56796">
    <property type="entry name" value="Dehydroquinate synthase-like"/>
    <property type="match status" value="1"/>
</dbReference>
<dbReference type="Proteomes" id="UP000198915">
    <property type="component" value="Unassembled WGS sequence"/>
</dbReference>
<evidence type="ECO:0000256" key="1">
    <source>
        <dbReference type="ARBA" id="ARBA00023002"/>
    </source>
</evidence>
<dbReference type="PANTHER" id="PTHR43633:SF1">
    <property type="entry name" value="ALCOHOL DEHYDROGENASE YQHD"/>
    <property type="match status" value="1"/>
</dbReference>
<feature type="domain" description="Fe-containing alcohol dehydrogenase-like C-terminal" evidence="3">
    <location>
        <begin position="220"/>
        <end position="422"/>
    </location>
</feature>
<evidence type="ECO:0000313" key="5">
    <source>
        <dbReference type="Proteomes" id="UP000198915"/>
    </source>
</evidence>
<dbReference type="InterPro" id="IPR044731">
    <property type="entry name" value="BDH-like"/>
</dbReference>
<organism evidence="4 5">
    <name type="scientific">Brevibacillus centrosporus</name>
    <dbReference type="NCBI Taxonomy" id="54910"/>
    <lineage>
        <taxon>Bacteria</taxon>
        <taxon>Bacillati</taxon>
        <taxon>Bacillota</taxon>
        <taxon>Bacilli</taxon>
        <taxon>Bacillales</taxon>
        <taxon>Paenibacillaceae</taxon>
        <taxon>Brevibacillus</taxon>
    </lineage>
</organism>